<evidence type="ECO:0000256" key="5">
    <source>
        <dbReference type="ARBA" id="ARBA00022438"/>
    </source>
</evidence>
<proteinExistence type="inferred from homology"/>
<keyword evidence="9" id="KW-0482">Metalloprotease</keyword>
<keyword evidence="6" id="KW-0645">Protease</keyword>
<comment type="cofactor">
    <cofactor evidence="3">
        <name>Zn(2+)</name>
        <dbReference type="ChEBI" id="CHEBI:29105"/>
    </cofactor>
</comment>
<dbReference type="PANTHER" id="PTHR34448">
    <property type="entry name" value="AMINOPEPTIDASE"/>
    <property type="match status" value="1"/>
</dbReference>
<sequence>MVYASRGDGGSLFGKGGAWRHPMRDERLRKLARLLVEYSIGAREGEQVLLSGGAAAGPLIREVYTSLLEAGAIPFVHASLPGLQERFFEHARELHYRKTPPMVRALYERADAFVNILAPTNTRALAGVDPEKQQALSRRDKELSDMVLKRDRWVLTLFPTDALAQESEMGLEEYEDFVFAAMALEEEDPVAFWREKSRRQERLKERLERAREIRITGPETDLTLSVEGRTFVNSAGTHNMPCGEVFTGPVEDSANGRIYFGVPVAVAGREVSGVRLRFENGRVVEASAEKGEEYLRSMLDADEGARYLGELGIGTNYHIPRPTRNILFDEKLGGTVHLALGRSYEATGGRNSSSIHWDLICDLRGGGEIRADGELVQKDGRFVGLELG</sequence>
<comment type="similarity">
    <text evidence="4">Belongs to the peptidase M29 family.</text>
</comment>
<keyword evidence="5 10" id="KW-0031">Aminopeptidase</keyword>
<dbReference type="PhylomeDB" id="Q1AWU4"/>
<name>Q1AWU4_RUBXD</name>
<dbReference type="Proteomes" id="UP000006637">
    <property type="component" value="Chromosome"/>
</dbReference>
<dbReference type="GO" id="GO:0008237">
    <property type="term" value="F:metallopeptidase activity"/>
    <property type="evidence" value="ECO:0007669"/>
    <property type="project" value="UniProtKB-KW"/>
</dbReference>
<reference evidence="10 11" key="1">
    <citation type="submission" date="2006-06" db="EMBL/GenBank/DDBJ databases">
        <title>Complete sequence of Rubrobacter xylanophilus DSM 9941.</title>
        <authorList>
            <consortium name="US DOE Joint Genome Institute"/>
            <person name="Copeland A."/>
            <person name="Lucas S."/>
            <person name="Lapidus A."/>
            <person name="Barry K."/>
            <person name="Detter J.C."/>
            <person name="Glavina del Rio T."/>
            <person name="Hammon N."/>
            <person name="Israni S."/>
            <person name="Dalin E."/>
            <person name="Tice H."/>
            <person name="Pitluck S."/>
            <person name="Munk A.C."/>
            <person name="Brettin T."/>
            <person name="Bruce D."/>
            <person name="Han C."/>
            <person name="Tapia R."/>
            <person name="Gilna P."/>
            <person name="Schmutz J."/>
            <person name="Larimer F."/>
            <person name="Land M."/>
            <person name="Hauser L."/>
            <person name="Kyrpides N."/>
            <person name="Lykidis A."/>
            <person name="da Costa M.S."/>
            <person name="Rainey F.A."/>
            <person name="Empadinhas N."/>
            <person name="Jolivet E."/>
            <person name="Battista J.R."/>
            <person name="Richardson P."/>
        </authorList>
    </citation>
    <scope>NUCLEOTIDE SEQUENCE [LARGE SCALE GENOMIC DNA]</scope>
    <source>
        <strain evidence="11">DSM 9941 / NBRC 16129 / PRD-1</strain>
    </source>
</reference>
<comment type="cofactor">
    <cofactor evidence="2">
        <name>Mg(2+)</name>
        <dbReference type="ChEBI" id="CHEBI:18420"/>
    </cofactor>
</comment>
<dbReference type="SUPFAM" id="SSF144052">
    <property type="entry name" value="Thermophilic metalloprotease-like"/>
    <property type="match status" value="1"/>
</dbReference>
<evidence type="ECO:0000256" key="1">
    <source>
        <dbReference type="ARBA" id="ARBA00001941"/>
    </source>
</evidence>
<dbReference type="InterPro" id="IPR052170">
    <property type="entry name" value="M29_Exopeptidase"/>
</dbReference>
<evidence type="ECO:0000313" key="10">
    <source>
        <dbReference type="EMBL" id="ABG04134.1"/>
    </source>
</evidence>
<evidence type="ECO:0000256" key="2">
    <source>
        <dbReference type="ARBA" id="ARBA00001946"/>
    </source>
</evidence>
<keyword evidence="7" id="KW-0479">Metal-binding</keyword>
<comment type="cofactor">
    <cofactor evidence="1">
        <name>Co(2+)</name>
        <dbReference type="ChEBI" id="CHEBI:48828"/>
    </cofactor>
</comment>
<dbReference type="InterPro" id="IPR000787">
    <property type="entry name" value="Peptidase_M29"/>
</dbReference>
<dbReference type="GO" id="GO:0006508">
    <property type="term" value="P:proteolysis"/>
    <property type="evidence" value="ECO:0007669"/>
    <property type="project" value="UniProtKB-KW"/>
</dbReference>
<dbReference type="Gene3D" id="3.40.1830.10">
    <property type="entry name" value="Thermophilic metalloprotease (M29)"/>
    <property type="match status" value="1"/>
</dbReference>
<evidence type="ECO:0000313" key="11">
    <source>
        <dbReference type="Proteomes" id="UP000006637"/>
    </source>
</evidence>
<evidence type="ECO:0000256" key="4">
    <source>
        <dbReference type="ARBA" id="ARBA00008236"/>
    </source>
</evidence>
<evidence type="ECO:0000256" key="6">
    <source>
        <dbReference type="ARBA" id="ARBA00022670"/>
    </source>
</evidence>
<organism evidence="10 11">
    <name type="scientific">Rubrobacter xylanophilus (strain DSM 9941 / JCM 11954 / NBRC 16129 / PRD-1)</name>
    <dbReference type="NCBI Taxonomy" id="266117"/>
    <lineage>
        <taxon>Bacteria</taxon>
        <taxon>Bacillati</taxon>
        <taxon>Actinomycetota</taxon>
        <taxon>Rubrobacteria</taxon>
        <taxon>Rubrobacterales</taxon>
        <taxon>Rubrobacteraceae</taxon>
        <taxon>Rubrobacter</taxon>
    </lineage>
</organism>
<dbReference type="GO" id="GO:0046872">
    <property type="term" value="F:metal ion binding"/>
    <property type="evidence" value="ECO:0007669"/>
    <property type="project" value="UniProtKB-KW"/>
</dbReference>
<dbReference type="InterPro" id="IPR035097">
    <property type="entry name" value="M29_N-terminal"/>
</dbReference>
<keyword evidence="8" id="KW-0378">Hydrolase</keyword>
<protein>
    <submittedName>
        <fullName evidence="10">Peptidase M29, aminopeptidase II</fullName>
    </submittedName>
</protein>
<keyword evidence="11" id="KW-1185">Reference proteome</keyword>
<accession>Q1AWU4</accession>
<evidence type="ECO:0000256" key="7">
    <source>
        <dbReference type="ARBA" id="ARBA00022723"/>
    </source>
</evidence>
<dbReference type="KEGG" id="rxy:Rxyl_1168"/>
<evidence type="ECO:0000256" key="8">
    <source>
        <dbReference type="ARBA" id="ARBA00022801"/>
    </source>
</evidence>
<evidence type="ECO:0000256" key="9">
    <source>
        <dbReference type="ARBA" id="ARBA00023049"/>
    </source>
</evidence>
<dbReference type="HOGENOM" id="CLU_057697_0_0_11"/>
<dbReference type="EMBL" id="CP000386">
    <property type="protein sequence ID" value="ABG04134.1"/>
    <property type="molecule type" value="Genomic_DNA"/>
</dbReference>
<dbReference type="eggNOG" id="COG2309">
    <property type="taxonomic scope" value="Bacteria"/>
</dbReference>
<evidence type="ECO:0000256" key="3">
    <source>
        <dbReference type="ARBA" id="ARBA00001947"/>
    </source>
</evidence>
<dbReference type="GO" id="GO:0004177">
    <property type="term" value="F:aminopeptidase activity"/>
    <property type="evidence" value="ECO:0007669"/>
    <property type="project" value="UniProtKB-KW"/>
</dbReference>
<gene>
    <name evidence="10" type="ordered locus">Rxyl_1168</name>
</gene>
<dbReference type="PANTHER" id="PTHR34448:SF1">
    <property type="entry name" value="BLL6088 PROTEIN"/>
    <property type="match status" value="1"/>
</dbReference>
<dbReference type="Pfam" id="PF02073">
    <property type="entry name" value="Peptidase_M29"/>
    <property type="match status" value="1"/>
</dbReference>
<dbReference type="STRING" id="266117.Rxyl_1168"/>
<dbReference type="AlphaFoldDB" id="Q1AWU4"/>